<gene>
    <name evidence="3" type="ORF">F5890DRAFT_1533395</name>
</gene>
<feature type="region of interest" description="Disordered" evidence="1">
    <location>
        <begin position="134"/>
        <end position="182"/>
    </location>
</feature>
<feature type="transmembrane region" description="Helical" evidence="2">
    <location>
        <begin position="71"/>
        <end position="90"/>
    </location>
</feature>
<protein>
    <submittedName>
        <fullName evidence="3">Uncharacterized protein</fullName>
    </submittedName>
</protein>
<evidence type="ECO:0000313" key="3">
    <source>
        <dbReference type="EMBL" id="KAJ3981803.1"/>
    </source>
</evidence>
<keyword evidence="2" id="KW-0472">Membrane</keyword>
<name>A0AA38PV26_9AGAR</name>
<feature type="compositionally biased region" description="Polar residues" evidence="1">
    <location>
        <begin position="168"/>
        <end position="182"/>
    </location>
</feature>
<reference evidence="3" key="1">
    <citation type="submission" date="2022-08" db="EMBL/GenBank/DDBJ databases">
        <authorList>
            <consortium name="DOE Joint Genome Institute"/>
            <person name="Min B."/>
            <person name="Riley R."/>
            <person name="Sierra-Patev S."/>
            <person name="Naranjo-Ortiz M."/>
            <person name="Looney B."/>
            <person name="Konkel Z."/>
            <person name="Slot J.C."/>
            <person name="Sakamoto Y."/>
            <person name="Steenwyk J.L."/>
            <person name="Rokas A."/>
            <person name="Carro J."/>
            <person name="Camarero S."/>
            <person name="Ferreira P."/>
            <person name="Molpeceres G."/>
            <person name="Ruiz-Duenas F.J."/>
            <person name="Serrano A."/>
            <person name="Henrissat B."/>
            <person name="Drula E."/>
            <person name="Hughes K.W."/>
            <person name="Mata J.L."/>
            <person name="Ishikawa N.K."/>
            <person name="Vargas-Isla R."/>
            <person name="Ushijima S."/>
            <person name="Smith C.A."/>
            <person name="Ahrendt S."/>
            <person name="Andreopoulos W."/>
            <person name="He G."/>
            <person name="Labutti K."/>
            <person name="Lipzen A."/>
            <person name="Ng V."/>
            <person name="Sandor L."/>
            <person name="Barry K."/>
            <person name="Martinez A.T."/>
            <person name="Xiao Y."/>
            <person name="Gibbons J.G."/>
            <person name="Terashima K."/>
            <person name="Hibbett D.S."/>
            <person name="Grigoriev I.V."/>
        </authorList>
    </citation>
    <scope>NUCLEOTIDE SEQUENCE</scope>
    <source>
        <strain evidence="3">TFB7829</strain>
    </source>
</reference>
<evidence type="ECO:0000256" key="2">
    <source>
        <dbReference type="SAM" id="Phobius"/>
    </source>
</evidence>
<dbReference type="Proteomes" id="UP001163850">
    <property type="component" value="Unassembled WGS sequence"/>
</dbReference>
<feature type="compositionally biased region" description="Polar residues" evidence="1">
    <location>
        <begin position="143"/>
        <end position="160"/>
    </location>
</feature>
<keyword evidence="2" id="KW-1133">Transmembrane helix</keyword>
<dbReference type="AlphaFoldDB" id="A0AA38PV26"/>
<comment type="caution">
    <text evidence="3">The sequence shown here is derived from an EMBL/GenBank/DDBJ whole genome shotgun (WGS) entry which is preliminary data.</text>
</comment>
<accession>A0AA38PV26</accession>
<dbReference type="EMBL" id="MU802094">
    <property type="protein sequence ID" value="KAJ3981803.1"/>
    <property type="molecule type" value="Genomic_DNA"/>
</dbReference>
<evidence type="ECO:0000313" key="4">
    <source>
        <dbReference type="Proteomes" id="UP001163850"/>
    </source>
</evidence>
<organism evidence="3 4">
    <name type="scientific">Lentinula detonsa</name>
    <dbReference type="NCBI Taxonomy" id="2804962"/>
    <lineage>
        <taxon>Eukaryota</taxon>
        <taxon>Fungi</taxon>
        <taxon>Dikarya</taxon>
        <taxon>Basidiomycota</taxon>
        <taxon>Agaricomycotina</taxon>
        <taxon>Agaricomycetes</taxon>
        <taxon>Agaricomycetidae</taxon>
        <taxon>Agaricales</taxon>
        <taxon>Marasmiineae</taxon>
        <taxon>Omphalotaceae</taxon>
        <taxon>Lentinula</taxon>
    </lineage>
</organism>
<proteinExistence type="predicted"/>
<sequence>MGTKPGNRFPAPFSVAADQGLTQILWKNLYEMSSYKSLSEASEFLFVQNLVRGVHCFTYLVGLGRPVSERWWYHALMMGLVILAWSWTLLHLCSSLSRVKNDACALVNVTANIKKSTPKDMESNQNIQQRLIQVSRKSGAKSRGTSSYKTTPKTSVSSSYRVPIVQKRPNSCTTSGGYSPKL</sequence>
<evidence type="ECO:0000256" key="1">
    <source>
        <dbReference type="SAM" id="MobiDB-lite"/>
    </source>
</evidence>
<keyword evidence="2" id="KW-0812">Transmembrane</keyword>